<reference evidence="2 3" key="2">
    <citation type="submission" date="2017-12" db="EMBL/GenBank/DDBJ databases">
        <title>Genome sequence of Rhizobium sullae HCNT1 isolated from Sulla coronaria nodules and featuring peculiar denitrification phenotypes.</title>
        <authorList>
            <person name="De Diego-Diaz B."/>
            <person name="Treu L."/>
            <person name="Campanaro S."/>
            <person name="Da Silva Duarte V."/>
            <person name="Basaglia M."/>
            <person name="Favaro L."/>
            <person name="Casella S."/>
            <person name="Squartini A."/>
        </authorList>
    </citation>
    <scope>NUCLEOTIDE SEQUENCE [LARGE SCALE GENOMIC DNA]</scope>
    <source>
        <strain evidence="2 3">HCNT1</strain>
    </source>
</reference>
<comment type="caution">
    <text evidence="2">The sequence shown here is derived from an EMBL/GenBank/DDBJ whole genome shotgun (WGS) entry which is preliminary data.</text>
</comment>
<feature type="region of interest" description="Disordered" evidence="1">
    <location>
        <begin position="87"/>
        <end position="112"/>
    </location>
</feature>
<name>A0A2N0DFI6_RHISU</name>
<proteinExistence type="predicted"/>
<evidence type="ECO:0000313" key="3">
    <source>
        <dbReference type="Proteomes" id="UP000232164"/>
    </source>
</evidence>
<evidence type="ECO:0000313" key="2">
    <source>
        <dbReference type="EMBL" id="PKA44857.1"/>
    </source>
</evidence>
<evidence type="ECO:0000256" key="1">
    <source>
        <dbReference type="SAM" id="MobiDB-lite"/>
    </source>
</evidence>
<reference evidence="2 3" key="1">
    <citation type="submission" date="2017-11" db="EMBL/GenBank/DDBJ databases">
        <authorList>
            <person name="Han C.G."/>
        </authorList>
    </citation>
    <scope>NUCLEOTIDE SEQUENCE [LARGE SCALE GENOMIC DNA]</scope>
    <source>
        <strain evidence="2 3">HCNT1</strain>
    </source>
</reference>
<protein>
    <submittedName>
        <fullName evidence="2">Uncharacterized protein</fullName>
    </submittedName>
</protein>
<gene>
    <name evidence="2" type="ORF">CWR43_03250</name>
</gene>
<sequence length="112" mass="12808">MVLETHQDNYAQPLREQFIHGQTYSNDEEWDAFSQAAPKETMSWACASYDRRRDQVFRDDDYPVLRGTGSILDEKTTICGPMAMCRSSTPISARDTKPASHHPLGHQEYAQN</sequence>
<dbReference type="Proteomes" id="UP000232164">
    <property type="component" value="Unassembled WGS sequence"/>
</dbReference>
<accession>A0A2N0DFI6</accession>
<organism evidence="2 3">
    <name type="scientific">Rhizobium sullae</name>
    <name type="common">Rhizobium hedysari</name>
    <dbReference type="NCBI Taxonomy" id="50338"/>
    <lineage>
        <taxon>Bacteria</taxon>
        <taxon>Pseudomonadati</taxon>
        <taxon>Pseudomonadota</taxon>
        <taxon>Alphaproteobacteria</taxon>
        <taxon>Hyphomicrobiales</taxon>
        <taxon>Rhizobiaceae</taxon>
        <taxon>Rhizobium/Agrobacterium group</taxon>
        <taxon>Rhizobium</taxon>
    </lineage>
</organism>
<dbReference type="AlphaFoldDB" id="A0A2N0DFI6"/>
<dbReference type="EMBL" id="PIQN01000003">
    <property type="protein sequence ID" value="PKA44857.1"/>
    <property type="molecule type" value="Genomic_DNA"/>
</dbReference>
<dbReference type="STRING" id="1041146.GCA_000427985_04695"/>